<evidence type="ECO:0000313" key="2">
    <source>
        <dbReference type="Proteomes" id="UP001162483"/>
    </source>
</evidence>
<gene>
    <name evidence="1" type="ORF">SPARVUS_LOCUS6911735</name>
</gene>
<evidence type="ECO:0000313" key="1">
    <source>
        <dbReference type="EMBL" id="CAI9569405.1"/>
    </source>
</evidence>
<dbReference type="Proteomes" id="UP001162483">
    <property type="component" value="Unassembled WGS sequence"/>
</dbReference>
<proteinExistence type="predicted"/>
<sequence>MMSQVTYLLTTLHRTQWAPQCCALPGSAHSEKRRVPFM</sequence>
<name>A0ABN9DA18_9NEOB</name>
<feature type="non-terminal residue" evidence="1">
    <location>
        <position position="38"/>
    </location>
</feature>
<accession>A0ABN9DA18</accession>
<protein>
    <submittedName>
        <fullName evidence="1">Uncharacterized protein</fullName>
    </submittedName>
</protein>
<reference evidence="1" key="1">
    <citation type="submission" date="2023-05" db="EMBL/GenBank/DDBJ databases">
        <authorList>
            <person name="Stuckert A."/>
        </authorList>
    </citation>
    <scope>NUCLEOTIDE SEQUENCE</scope>
</reference>
<organism evidence="1 2">
    <name type="scientific">Staurois parvus</name>
    <dbReference type="NCBI Taxonomy" id="386267"/>
    <lineage>
        <taxon>Eukaryota</taxon>
        <taxon>Metazoa</taxon>
        <taxon>Chordata</taxon>
        <taxon>Craniata</taxon>
        <taxon>Vertebrata</taxon>
        <taxon>Euteleostomi</taxon>
        <taxon>Amphibia</taxon>
        <taxon>Batrachia</taxon>
        <taxon>Anura</taxon>
        <taxon>Neobatrachia</taxon>
        <taxon>Ranoidea</taxon>
        <taxon>Ranidae</taxon>
        <taxon>Staurois</taxon>
    </lineage>
</organism>
<comment type="caution">
    <text evidence="1">The sequence shown here is derived from an EMBL/GenBank/DDBJ whole genome shotgun (WGS) entry which is preliminary data.</text>
</comment>
<keyword evidence="2" id="KW-1185">Reference proteome</keyword>
<dbReference type="EMBL" id="CATNWA010014235">
    <property type="protein sequence ID" value="CAI9569405.1"/>
    <property type="molecule type" value="Genomic_DNA"/>
</dbReference>